<feature type="transmembrane region" description="Helical" evidence="1">
    <location>
        <begin position="34"/>
        <end position="59"/>
    </location>
</feature>
<dbReference type="EMBL" id="BBML01000003">
    <property type="protein sequence ID" value="GAK96740.1"/>
    <property type="molecule type" value="Genomic_DNA"/>
</dbReference>
<accession>A0A090Q132</accession>
<dbReference type="eggNOG" id="COG0463">
    <property type="taxonomic scope" value="Bacteria"/>
</dbReference>
<proteinExistence type="predicted"/>
<protein>
    <submittedName>
        <fullName evidence="2">Glycosyl transferase</fullName>
    </submittedName>
</protein>
<keyword evidence="1" id="KW-0812">Transmembrane</keyword>
<sequence>MFLIGFVIAGYVGVSKLYRLYNDLPYNLVTDNPWFFIALTVMLLGTLFFIAGFLGELILRSGNQSGRYFIEEKLDH</sequence>
<evidence type="ECO:0000313" key="2">
    <source>
        <dbReference type="EMBL" id="GAK96740.1"/>
    </source>
</evidence>
<name>A0A090Q132_9FLAO</name>
<comment type="caution">
    <text evidence="2">The sequence shown here is derived from an EMBL/GenBank/DDBJ whole genome shotgun (WGS) entry which is preliminary data.</text>
</comment>
<keyword evidence="2" id="KW-0808">Transferase</keyword>
<gene>
    <name evidence="2" type="ORF">JCM19294_1049</name>
</gene>
<dbReference type="AlphaFoldDB" id="A0A090Q132"/>
<keyword evidence="1" id="KW-1133">Transmembrane helix</keyword>
<evidence type="ECO:0000313" key="3">
    <source>
        <dbReference type="Proteomes" id="UP000029221"/>
    </source>
</evidence>
<keyword evidence="3" id="KW-1185">Reference proteome</keyword>
<dbReference type="GO" id="GO:0016740">
    <property type="term" value="F:transferase activity"/>
    <property type="evidence" value="ECO:0007669"/>
    <property type="project" value="UniProtKB-KW"/>
</dbReference>
<evidence type="ECO:0000256" key="1">
    <source>
        <dbReference type="SAM" id="Phobius"/>
    </source>
</evidence>
<keyword evidence="1" id="KW-0472">Membrane</keyword>
<organism evidence="2 3">
    <name type="scientific">Nonlabens tegetincola</name>
    <dbReference type="NCBI Taxonomy" id="323273"/>
    <lineage>
        <taxon>Bacteria</taxon>
        <taxon>Pseudomonadati</taxon>
        <taxon>Bacteroidota</taxon>
        <taxon>Flavobacteriia</taxon>
        <taxon>Flavobacteriales</taxon>
        <taxon>Flavobacteriaceae</taxon>
        <taxon>Nonlabens</taxon>
    </lineage>
</organism>
<reference evidence="2" key="1">
    <citation type="journal article" date="2014" name="Genome Announc.">
        <title>Draft Genome Sequences of Marine Flavobacterium Nonlabens Strains NR17, NR24, NR27, NR32, NR33, and Ara13.</title>
        <authorList>
            <person name="Nakanishi M."/>
            <person name="Meirelles P."/>
            <person name="Suzuki R."/>
            <person name="Takatani N."/>
            <person name="Mino S."/>
            <person name="Suda W."/>
            <person name="Oshima K."/>
            <person name="Hattori M."/>
            <person name="Ohkuma M."/>
            <person name="Hosokawa M."/>
            <person name="Miyashita K."/>
            <person name="Thompson F.L."/>
            <person name="Niwa A."/>
            <person name="Sawabe T."/>
            <person name="Sawabe T."/>
        </authorList>
    </citation>
    <scope>NUCLEOTIDE SEQUENCE [LARGE SCALE GENOMIC DNA]</scope>
    <source>
        <strain evidence="2">JCM 19294</strain>
    </source>
</reference>
<dbReference type="Proteomes" id="UP000029221">
    <property type="component" value="Unassembled WGS sequence"/>
</dbReference>